<dbReference type="InterPro" id="IPR012341">
    <property type="entry name" value="6hp_glycosidase-like_sf"/>
</dbReference>
<dbReference type="InterPro" id="IPR013783">
    <property type="entry name" value="Ig-like_fold"/>
</dbReference>
<gene>
    <name evidence="8" type="ORF">B7P33_14895</name>
</gene>
<keyword evidence="4" id="KW-0326">Glycosidase</keyword>
<dbReference type="GO" id="GO:0016810">
    <property type="term" value="F:hydrolase activity, acting on carbon-nitrogen (but not peptide) bonds"/>
    <property type="evidence" value="ECO:0007669"/>
    <property type="project" value="InterPro"/>
</dbReference>
<keyword evidence="9" id="KW-1185">Reference proteome</keyword>
<dbReference type="Gene3D" id="3.20.20.370">
    <property type="entry name" value="Glycoside hydrolase/deacetylase"/>
    <property type="match status" value="1"/>
</dbReference>
<sequence>MKKLLVGIFLLSLPFLQAQQLQSWIRINNLGYLPESTKVAVFVSKENQPLSEFEIVDVRTRKTVFKGNITSEYRDFGPFAYSARLNFSQFNSIGTFKLKAHGIESPEFSIDWDVYDHTADFLLKYMRQQRCGYNPFFADSCHVNDGFIVYHPTKTGQRLDVTGGWHDATDYLQYTATSANAVYQLLFAFKEYPKVFIDTHKANGLPGPNGIPDVIDEAKFGMDWLKKMNPSDQEYYNQIADDRDHAGYRLPTQDSVVYDSTQLGRPVYLASAEKQGLLKYKNRSTGAANTAGKFASAFAMGALVLPEFYPNYTQDLKHRATKAFAHGTAHPGVSQTAPCKGPYFYEEDNWVDDMELAGATLYQLNQELKYQKAAKEYAYKEPLSPWIGKDSVNHYQYYPFLNAGHYALASTQNQKDRTQTLGYYEKGLTKIQERGIKNPFMIGTPLVWCSNNFVAAAVTQAQLYRKLSGDQKFHEMEAALRDWLFGCNPWGTTMIVRLPYHGDAPTKPHSSLYHLADYQTYGGLVDGPVYGSIYNSLIGIQLLEPDSYAPFQSDFGVYHDDVGDYSTNEPTMDGTASLIYYLASLENQARQKGTQKVMGEYDADGALVRGNPHKKQLSLVFTGDSYADGAQTIVKVLRKHQVKASFFLTGNFYAQPAFKDLIQTLKADGHYLGAHSDQHLLYNDWSKGKKRLVDHTSFTKDLKANYQKMESFGILKSDAPYFLPPYEWHDDHITQWAYQMDLRLINYTKGTLSHADYTTPNMDNYRSSETIYQSIIKEEKANGLNGYLLLSHIGTHSDRTDKFYDQLDRLIQYLKQKGYDLVSLNKNLGKLHR</sequence>
<dbReference type="Gene3D" id="1.50.10.10">
    <property type="match status" value="1"/>
</dbReference>
<dbReference type="InterPro" id="IPR004197">
    <property type="entry name" value="Cellulase_Ig-like"/>
</dbReference>
<dbReference type="Pfam" id="PF02927">
    <property type="entry name" value="CelD_N"/>
    <property type="match status" value="1"/>
</dbReference>
<protein>
    <submittedName>
        <fullName evidence="8">Cellulase</fullName>
    </submittedName>
</protein>
<dbReference type="SUPFAM" id="SSF88713">
    <property type="entry name" value="Glycoside hydrolase/deacetylase"/>
    <property type="match status" value="1"/>
</dbReference>
<dbReference type="InterPro" id="IPR001701">
    <property type="entry name" value="Glyco_hydro_9"/>
</dbReference>
<feature type="chain" id="PRO_5012359107" evidence="6">
    <location>
        <begin position="19"/>
        <end position="833"/>
    </location>
</feature>
<evidence type="ECO:0000256" key="5">
    <source>
        <dbReference type="ARBA" id="ARBA00023326"/>
    </source>
</evidence>
<dbReference type="CDD" id="cd02850">
    <property type="entry name" value="E_set_Cellulase_N"/>
    <property type="match status" value="1"/>
</dbReference>
<feature type="signal peptide" evidence="6">
    <location>
        <begin position="1"/>
        <end position="18"/>
    </location>
</feature>
<evidence type="ECO:0000313" key="9">
    <source>
        <dbReference type="Proteomes" id="UP000219559"/>
    </source>
</evidence>
<dbReference type="GO" id="GO:0008810">
    <property type="term" value="F:cellulase activity"/>
    <property type="evidence" value="ECO:0007669"/>
    <property type="project" value="InterPro"/>
</dbReference>
<dbReference type="RefSeq" id="WP_097443566.1">
    <property type="nucleotide sequence ID" value="NZ_NBWU01000005.1"/>
</dbReference>
<organism evidence="8 9">
    <name type="scientific">Sediminicola luteus</name>
    <dbReference type="NCBI Taxonomy" id="319238"/>
    <lineage>
        <taxon>Bacteria</taxon>
        <taxon>Pseudomonadati</taxon>
        <taxon>Bacteroidota</taxon>
        <taxon>Flavobacteriia</taxon>
        <taxon>Flavobacteriales</taxon>
        <taxon>Flavobacteriaceae</taxon>
        <taxon>Sediminicola</taxon>
    </lineage>
</organism>
<evidence type="ECO:0000256" key="4">
    <source>
        <dbReference type="ARBA" id="ARBA00023295"/>
    </source>
</evidence>
<keyword evidence="6" id="KW-0732">Signal</keyword>
<evidence type="ECO:0000313" key="8">
    <source>
        <dbReference type="EMBL" id="PCE63612.1"/>
    </source>
</evidence>
<dbReference type="Pfam" id="PF00759">
    <property type="entry name" value="Glyco_hydro_9"/>
    <property type="match status" value="1"/>
</dbReference>
<dbReference type="InterPro" id="IPR011330">
    <property type="entry name" value="Glyco_hydro/deAcase_b/a-brl"/>
</dbReference>
<comment type="similarity">
    <text evidence="1">Belongs to the glycosyl hydrolase 9 (cellulase E) family.</text>
</comment>
<dbReference type="GO" id="GO:0000272">
    <property type="term" value="P:polysaccharide catabolic process"/>
    <property type="evidence" value="ECO:0007669"/>
    <property type="project" value="UniProtKB-KW"/>
</dbReference>
<dbReference type="CDD" id="cd10917">
    <property type="entry name" value="CE4_NodB_like_6s_7s"/>
    <property type="match status" value="1"/>
</dbReference>
<dbReference type="EMBL" id="NBWU01000005">
    <property type="protein sequence ID" value="PCE63612.1"/>
    <property type="molecule type" value="Genomic_DNA"/>
</dbReference>
<evidence type="ECO:0000256" key="3">
    <source>
        <dbReference type="ARBA" id="ARBA00023277"/>
    </source>
</evidence>
<evidence type="ECO:0000256" key="6">
    <source>
        <dbReference type="SAM" id="SignalP"/>
    </source>
</evidence>
<dbReference type="SUPFAM" id="SSF81296">
    <property type="entry name" value="E set domains"/>
    <property type="match status" value="1"/>
</dbReference>
<evidence type="ECO:0000256" key="1">
    <source>
        <dbReference type="ARBA" id="ARBA00007072"/>
    </source>
</evidence>
<dbReference type="InterPro" id="IPR014756">
    <property type="entry name" value="Ig_E-set"/>
</dbReference>
<evidence type="ECO:0000256" key="2">
    <source>
        <dbReference type="ARBA" id="ARBA00022801"/>
    </source>
</evidence>
<dbReference type="InterPro" id="IPR008928">
    <property type="entry name" value="6-hairpin_glycosidase_sf"/>
</dbReference>
<dbReference type="Gene3D" id="2.60.40.10">
    <property type="entry name" value="Immunoglobulins"/>
    <property type="match status" value="1"/>
</dbReference>
<accession>A0A2A4G781</accession>
<dbReference type="InterPro" id="IPR002509">
    <property type="entry name" value="NODB_dom"/>
</dbReference>
<dbReference type="AlphaFoldDB" id="A0A2A4G781"/>
<feature type="domain" description="NodB homology" evidence="7">
    <location>
        <begin position="615"/>
        <end position="822"/>
    </location>
</feature>
<proteinExistence type="inferred from homology"/>
<keyword evidence="3" id="KW-0119">Carbohydrate metabolism</keyword>
<dbReference type="OrthoDB" id="9808897at2"/>
<dbReference type="Proteomes" id="UP000219559">
    <property type="component" value="Unassembled WGS sequence"/>
</dbReference>
<dbReference type="SUPFAM" id="SSF48208">
    <property type="entry name" value="Six-hairpin glycosidases"/>
    <property type="match status" value="1"/>
</dbReference>
<reference evidence="8 9" key="1">
    <citation type="submission" date="2017-04" db="EMBL/GenBank/DDBJ databases">
        <title>A new member of the family Flavobacteriaceae isolated from ascidians.</title>
        <authorList>
            <person name="Chen L."/>
        </authorList>
    </citation>
    <scope>NUCLEOTIDE SEQUENCE [LARGE SCALE GENOMIC DNA]</scope>
    <source>
        <strain evidence="8 9">HQA918</strain>
    </source>
</reference>
<name>A0A2A4G781_9FLAO</name>
<keyword evidence="5" id="KW-0624">Polysaccharide degradation</keyword>
<evidence type="ECO:0000259" key="7">
    <source>
        <dbReference type="PROSITE" id="PS51677"/>
    </source>
</evidence>
<dbReference type="PANTHER" id="PTHR22298">
    <property type="entry name" value="ENDO-1,4-BETA-GLUCANASE"/>
    <property type="match status" value="1"/>
</dbReference>
<comment type="caution">
    <text evidence="8">The sequence shown here is derived from an EMBL/GenBank/DDBJ whole genome shotgun (WGS) entry which is preliminary data.</text>
</comment>
<keyword evidence="2" id="KW-0378">Hydrolase</keyword>
<dbReference type="PROSITE" id="PS51677">
    <property type="entry name" value="NODB"/>
    <property type="match status" value="1"/>
</dbReference>
<dbReference type="Pfam" id="PF01522">
    <property type="entry name" value="Polysacc_deac_1"/>
    <property type="match status" value="1"/>
</dbReference>